<evidence type="ECO:0000313" key="2">
    <source>
        <dbReference type="Proteomes" id="UP000789860"/>
    </source>
</evidence>
<sequence length="577" mass="64597">SNDGCANIHNDYTTKGSRIFNYTDVSNCYKSIQYDVGVANQTIQTLNGIFNGFYPFLDMARNPPPNGFNYSSMNITFELDRLLNKTYGTLVQFMTDVKNVTNQLKDGHTNFVTSCFSTFAFFSNITLYSTIGTNGIQTIKVRNDSIDPSNNDCEVTLIDGIQAFQVIYEFARDSVFISRDIGVRFNIALDDVDADNSFSYRLTLPPTSNITYKLNCNNTVKDITRFWIAMSIPEILNLFNDSNTFLKNRCKISTTNQTLSQRGLNETQSIGIFDITQEYKGDHYYPEKSINITTTRTIPEFISFFKNDSLGFVKIFTEKVILNDTVAINTIKGFEELATSGVKKVVLDLSNNFGGSIAVSAFISLILFPKANPFFDYDFRATKSLEFALDNGVLFNRTEFISTNNDLIGNNSYTRGNITESYSNKFSPNILDLLTSFIAQYLKTPIPWTSNDIIILTNGVCGSACALIAELAAENNVSTVAVGGIANTSLSYFSFPGGFYINSSLILGLNSSNNNLIPKPFPLDAYITLPYTEVYSKILPDQPLEFLYNPAKYRLYYDQDCIQNPSILWSKAVALLK</sequence>
<keyword evidence="2" id="KW-1185">Reference proteome</keyword>
<accession>A0ACA9K8E5</accession>
<comment type="caution">
    <text evidence="1">The sequence shown here is derived from an EMBL/GenBank/DDBJ whole genome shotgun (WGS) entry which is preliminary data.</text>
</comment>
<dbReference type="Proteomes" id="UP000789860">
    <property type="component" value="Unassembled WGS sequence"/>
</dbReference>
<protein>
    <submittedName>
        <fullName evidence="1">5582_t:CDS:1</fullName>
    </submittedName>
</protein>
<evidence type="ECO:0000313" key="1">
    <source>
        <dbReference type="EMBL" id="CAG8458897.1"/>
    </source>
</evidence>
<name>A0ACA9K8E5_9GLOM</name>
<organism evidence="1 2">
    <name type="scientific">Scutellospora calospora</name>
    <dbReference type="NCBI Taxonomy" id="85575"/>
    <lineage>
        <taxon>Eukaryota</taxon>
        <taxon>Fungi</taxon>
        <taxon>Fungi incertae sedis</taxon>
        <taxon>Mucoromycota</taxon>
        <taxon>Glomeromycotina</taxon>
        <taxon>Glomeromycetes</taxon>
        <taxon>Diversisporales</taxon>
        <taxon>Gigasporaceae</taxon>
        <taxon>Scutellospora</taxon>
    </lineage>
</organism>
<dbReference type="EMBL" id="CAJVPM010001066">
    <property type="protein sequence ID" value="CAG8458897.1"/>
    <property type="molecule type" value="Genomic_DNA"/>
</dbReference>
<gene>
    <name evidence="1" type="ORF">SCALOS_LOCUS1525</name>
</gene>
<reference evidence="1" key="1">
    <citation type="submission" date="2021-06" db="EMBL/GenBank/DDBJ databases">
        <authorList>
            <person name="Kallberg Y."/>
            <person name="Tangrot J."/>
            <person name="Rosling A."/>
        </authorList>
    </citation>
    <scope>NUCLEOTIDE SEQUENCE</scope>
    <source>
        <strain evidence="1">AU212A</strain>
    </source>
</reference>
<proteinExistence type="predicted"/>
<feature type="non-terminal residue" evidence="1">
    <location>
        <position position="1"/>
    </location>
</feature>